<evidence type="ECO:0000313" key="3">
    <source>
        <dbReference type="Proteomes" id="UP000000692"/>
    </source>
</evidence>
<dbReference type="OrthoDB" id="7870296at2"/>
<dbReference type="Proteomes" id="UP000000692">
    <property type="component" value="Plasmid 2"/>
</dbReference>
<dbReference type="EMBL" id="CP002020">
    <property type="protein sequence ID" value="AEM42759.1"/>
    <property type="molecule type" value="Genomic_DNA"/>
</dbReference>
<keyword evidence="1" id="KW-0472">Membrane</keyword>
<dbReference type="PATRIC" id="fig|759362.5.peg.3033"/>
<name>F9YBK7_KETVW</name>
<dbReference type="AlphaFoldDB" id="F9YBK7"/>
<sequence length="149" mass="16668">MVANNTNAVNTVVTIFSILAGFLIAVITLIAEPTLKQAKSWQELQLMKHTVQRKLFRQKLLFFLYLITLGVALGTFLVPDAQAELRRWLEMVFLGLATFVFLASFDLPGSLMRIQMERYEAELDATKPQVLKDAAQAAVDAVKRADAPK</sequence>
<accession>F9YBK7</accession>
<geneLocation type="plasmid" evidence="3">
    <name>pKVU_200</name>
</geneLocation>
<protein>
    <submittedName>
        <fullName evidence="2">Uncharacterized protein</fullName>
    </submittedName>
</protein>
<feature type="transmembrane region" description="Helical" evidence="1">
    <location>
        <begin position="12"/>
        <end position="31"/>
    </location>
</feature>
<proteinExistence type="predicted"/>
<gene>
    <name evidence="2" type="ordered locus">KVU_PB0081</name>
</gene>
<keyword evidence="3" id="KW-1185">Reference proteome</keyword>
<evidence type="ECO:0000256" key="1">
    <source>
        <dbReference type="SAM" id="Phobius"/>
    </source>
</evidence>
<keyword evidence="1" id="KW-1133">Transmembrane helix</keyword>
<dbReference type="HOGENOM" id="CLU_128801_0_0_5"/>
<keyword evidence="2" id="KW-0614">Plasmid</keyword>
<feature type="transmembrane region" description="Helical" evidence="1">
    <location>
        <begin position="60"/>
        <end position="79"/>
    </location>
</feature>
<keyword evidence="1" id="KW-0812">Transmembrane</keyword>
<feature type="transmembrane region" description="Helical" evidence="1">
    <location>
        <begin position="91"/>
        <end position="109"/>
    </location>
</feature>
<reference evidence="2 3" key="1">
    <citation type="journal article" date="2011" name="J. Bacteriol.">
        <title>Complete genome sequence of the industrial strain Ketogulonicigenium vulgare WSH-001.</title>
        <authorList>
            <person name="Liu L."/>
            <person name="Li Y."/>
            <person name="Zhang J."/>
            <person name="Zhou Z."/>
            <person name="Liu J."/>
            <person name="Li X."/>
            <person name="Zhou J."/>
            <person name="Du G."/>
            <person name="Wang L."/>
            <person name="Chen J."/>
        </authorList>
    </citation>
    <scope>NUCLEOTIDE SEQUENCE [LARGE SCALE GENOMIC DNA]</scope>
    <source>
        <strain evidence="2 3">WSH-001</strain>
        <plasmid evidence="3">pKVU_200</plasmid>
    </source>
</reference>
<dbReference type="KEGG" id="kvl:KVU_PB0081"/>
<evidence type="ECO:0000313" key="2">
    <source>
        <dbReference type="EMBL" id="AEM42759.1"/>
    </source>
</evidence>
<organism evidence="2 3">
    <name type="scientific">Ketogulonicigenium vulgare (strain WSH-001)</name>
    <dbReference type="NCBI Taxonomy" id="759362"/>
    <lineage>
        <taxon>Bacteria</taxon>
        <taxon>Pseudomonadati</taxon>
        <taxon>Pseudomonadota</taxon>
        <taxon>Alphaproteobacteria</taxon>
        <taxon>Rhodobacterales</taxon>
        <taxon>Roseobacteraceae</taxon>
        <taxon>Ketogulonicigenium</taxon>
    </lineage>
</organism>